<evidence type="ECO:0000256" key="2">
    <source>
        <dbReference type="SAM" id="MobiDB-lite"/>
    </source>
</evidence>
<keyword evidence="1" id="KW-0175">Coiled coil</keyword>
<evidence type="ECO:0000313" key="3">
    <source>
        <dbReference type="EMBL" id="MFC4133694.1"/>
    </source>
</evidence>
<proteinExistence type="predicted"/>
<keyword evidence="4" id="KW-1185">Reference proteome</keyword>
<feature type="region of interest" description="Disordered" evidence="2">
    <location>
        <begin position="86"/>
        <end position="147"/>
    </location>
</feature>
<dbReference type="EMBL" id="JBHSAY010000013">
    <property type="protein sequence ID" value="MFC4133694.1"/>
    <property type="molecule type" value="Genomic_DNA"/>
</dbReference>
<accession>A0ABV8LV56</accession>
<comment type="caution">
    <text evidence="3">The sequence shown here is derived from an EMBL/GenBank/DDBJ whole genome shotgun (WGS) entry which is preliminary data.</text>
</comment>
<gene>
    <name evidence="3" type="ORF">ACFOZ4_24045</name>
</gene>
<evidence type="ECO:0000256" key="1">
    <source>
        <dbReference type="SAM" id="Coils"/>
    </source>
</evidence>
<organism evidence="3 4">
    <name type="scientific">Hamadaea flava</name>
    <dbReference type="NCBI Taxonomy" id="1742688"/>
    <lineage>
        <taxon>Bacteria</taxon>
        <taxon>Bacillati</taxon>
        <taxon>Actinomycetota</taxon>
        <taxon>Actinomycetes</taxon>
        <taxon>Micromonosporales</taxon>
        <taxon>Micromonosporaceae</taxon>
        <taxon>Hamadaea</taxon>
    </lineage>
</organism>
<feature type="coiled-coil region" evidence="1">
    <location>
        <begin position="205"/>
        <end position="232"/>
    </location>
</feature>
<name>A0ABV8LV56_9ACTN</name>
<feature type="compositionally biased region" description="Low complexity" evidence="2">
    <location>
        <begin position="123"/>
        <end position="133"/>
    </location>
</feature>
<evidence type="ECO:0000313" key="4">
    <source>
        <dbReference type="Proteomes" id="UP001595816"/>
    </source>
</evidence>
<reference evidence="4" key="1">
    <citation type="journal article" date="2019" name="Int. J. Syst. Evol. Microbiol.">
        <title>The Global Catalogue of Microorganisms (GCM) 10K type strain sequencing project: providing services to taxonomists for standard genome sequencing and annotation.</title>
        <authorList>
            <consortium name="The Broad Institute Genomics Platform"/>
            <consortium name="The Broad Institute Genome Sequencing Center for Infectious Disease"/>
            <person name="Wu L."/>
            <person name="Ma J."/>
        </authorList>
    </citation>
    <scope>NUCLEOTIDE SEQUENCE [LARGE SCALE GENOMIC DNA]</scope>
    <source>
        <strain evidence="4">CGMCC 4.7289</strain>
    </source>
</reference>
<dbReference type="Proteomes" id="UP001595816">
    <property type="component" value="Unassembled WGS sequence"/>
</dbReference>
<dbReference type="RefSeq" id="WP_253750578.1">
    <property type="nucleotide sequence ID" value="NZ_JAMZDZ010000001.1"/>
</dbReference>
<protein>
    <submittedName>
        <fullName evidence="3">Uncharacterized protein</fullName>
    </submittedName>
</protein>
<sequence>MTGKGLTKTDLEQIRGVLDGGKRPRVMFTESAGQIAGQIGQVVALEDPDAGDEWIVVKFGGDALPFSPADLQMPPRGAAARRADAVVTPAPEQTEPGGRRPLAIGEDLIDPAKPSTEKTARQEPAVSEETPAEPAAPAPRKPAARAAKVKTPPGLVVTLAYTEGEWTVGAMQGSKALAKPYVIKPAEALKMVSLLDVPGVQEAVEHILESERDNARAAAEKLRAELAEVEAKLAELGA</sequence>